<accession>A0A0B0MKB9</accession>
<dbReference type="Proteomes" id="UP000032142">
    <property type="component" value="Unassembled WGS sequence"/>
</dbReference>
<organism evidence="1 2">
    <name type="scientific">Gossypium arboreum</name>
    <name type="common">Tree cotton</name>
    <name type="synonym">Gossypium nanking</name>
    <dbReference type="NCBI Taxonomy" id="29729"/>
    <lineage>
        <taxon>Eukaryota</taxon>
        <taxon>Viridiplantae</taxon>
        <taxon>Streptophyta</taxon>
        <taxon>Embryophyta</taxon>
        <taxon>Tracheophyta</taxon>
        <taxon>Spermatophyta</taxon>
        <taxon>Magnoliopsida</taxon>
        <taxon>eudicotyledons</taxon>
        <taxon>Gunneridae</taxon>
        <taxon>Pentapetalae</taxon>
        <taxon>rosids</taxon>
        <taxon>malvids</taxon>
        <taxon>Malvales</taxon>
        <taxon>Malvaceae</taxon>
        <taxon>Malvoideae</taxon>
        <taxon>Gossypium</taxon>
    </lineage>
</organism>
<reference evidence="2" key="1">
    <citation type="submission" date="2014-09" db="EMBL/GenBank/DDBJ databases">
        <authorList>
            <person name="Mudge J."/>
            <person name="Ramaraj T."/>
            <person name="Lindquist I.E."/>
            <person name="Bharti A.K."/>
            <person name="Sundararajan A."/>
            <person name="Cameron C.T."/>
            <person name="Woodward J.E."/>
            <person name="May G.D."/>
            <person name="Brubaker C."/>
            <person name="Broadhvest J."/>
            <person name="Wilkins T.A."/>
        </authorList>
    </citation>
    <scope>NUCLEOTIDE SEQUENCE</scope>
    <source>
        <strain evidence="2">cv. AKA8401</strain>
    </source>
</reference>
<evidence type="ECO:0000313" key="2">
    <source>
        <dbReference type="Proteomes" id="UP000032142"/>
    </source>
</evidence>
<sequence length="16" mass="1849">MLGQEKVLKLVLLAFF</sequence>
<dbReference type="AlphaFoldDB" id="A0A0B0MKB9"/>
<comment type="caution">
    <text evidence="1">The sequence shown here is derived from an EMBL/GenBank/DDBJ whole genome shotgun (WGS) entry which is preliminary data.</text>
</comment>
<protein>
    <submittedName>
        <fullName evidence="1">Uncharacterized protein</fullName>
    </submittedName>
</protein>
<keyword evidence="2" id="KW-1185">Reference proteome</keyword>
<dbReference type="EMBL" id="JRRC01178524">
    <property type="protein sequence ID" value="KHG01230.1"/>
    <property type="molecule type" value="Genomic_DNA"/>
</dbReference>
<gene>
    <name evidence="1" type="ORF">F383_39216</name>
</gene>
<proteinExistence type="predicted"/>
<evidence type="ECO:0000313" key="1">
    <source>
        <dbReference type="EMBL" id="KHG01230.1"/>
    </source>
</evidence>
<name>A0A0B0MKB9_GOSAR</name>